<evidence type="ECO:0000313" key="2">
    <source>
        <dbReference type="Proteomes" id="UP000070376"/>
    </source>
</evidence>
<comment type="caution">
    <text evidence="1">The sequence shown here is derived from an EMBL/GenBank/DDBJ whole genome shotgun (WGS) entry which is preliminary data.</text>
</comment>
<protein>
    <submittedName>
        <fullName evidence="1">Uncharacterized protein</fullName>
    </submittedName>
</protein>
<name>A0A133KPG6_HEYCO</name>
<organism evidence="1 2">
    <name type="scientific">Heyndrickxia coagulans</name>
    <name type="common">Weizmannia coagulans</name>
    <dbReference type="NCBI Taxonomy" id="1398"/>
    <lineage>
        <taxon>Bacteria</taxon>
        <taxon>Bacillati</taxon>
        <taxon>Bacillota</taxon>
        <taxon>Bacilli</taxon>
        <taxon>Bacillales</taxon>
        <taxon>Bacillaceae</taxon>
        <taxon>Heyndrickxia</taxon>
    </lineage>
</organism>
<dbReference type="AlphaFoldDB" id="A0A133KPG6"/>
<proteinExistence type="predicted"/>
<accession>A0A133KPG6</accession>
<dbReference type="EMBL" id="LRPN01000075">
    <property type="protein sequence ID" value="KWZ81416.1"/>
    <property type="molecule type" value="Genomic_DNA"/>
</dbReference>
<evidence type="ECO:0000313" key="1">
    <source>
        <dbReference type="EMBL" id="KWZ81416.1"/>
    </source>
</evidence>
<sequence>MKRLPWQAENKDQLRSLQFLYDQSFPKGIYLCGWRTNVILNICEIYAHKKAFRQIFQSIRLIDWVSKLKRNTGN</sequence>
<gene>
    <name evidence="1" type="ORF">HMPREF3213_02020</name>
</gene>
<dbReference type="PATRIC" id="fig|1398.22.peg.2020"/>
<dbReference type="Proteomes" id="UP000070376">
    <property type="component" value="Unassembled WGS sequence"/>
</dbReference>
<reference evidence="2" key="1">
    <citation type="submission" date="2016-01" db="EMBL/GenBank/DDBJ databases">
        <authorList>
            <person name="Mitreva M."/>
            <person name="Pepin K.H."/>
            <person name="Mihindukulasuriya K.A."/>
            <person name="Fulton R."/>
            <person name="Fronick C."/>
            <person name="O'Laughlin M."/>
            <person name="Miner T."/>
            <person name="Herter B."/>
            <person name="Rosa B.A."/>
            <person name="Cordes M."/>
            <person name="Tomlinson C."/>
            <person name="Wollam A."/>
            <person name="Palsikar V.B."/>
            <person name="Mardis E.R."/>
            <person name="Wilson R.K."/>
        </authorList>
    </citation>
    <scope>NUCLEOTIDE SEQUENCE [LARGE SCALE GENOMIC DNA]</scope>
    <source>
        <strain evidence="2">GED7749B</strain>
    </source>
</reference>